<dbReference type="OrthoDB" id="9805788at2"/>
<evidence type="ECO:0000313" key="9">
    <source>
        <dbReference type="EMBL" id="AJG97822.1"/>
    </source>
</evidence>
<evidence type="ECO:0000256" key="7">
    <source>
        <dbReference type="PIRNR" id="PIRNR016636"/>
    </source>
</evidence>
<evidence type="ECO:0000256" key="6">
    <source>
        <dbReference type="ARBA" id="ARBA00023136"/>
    </source>
</evidence>
<feature type="transmembrane region" description="Helical" evidence="8">
    <location>
        <begin position="6"/>
        <end position="22"/>
    </location>
</feature>
<evidence type="ECO:0000256" key="3">
    <source>
        <dbReference type="ARBA" id="ARBA00022475"/>
    </source>
</evidence>
<gene>
    <name evidence="9" type="ORF">LF65_01208</name>
</gene>
<dbReference type="PIRSF" id="PIRSF016636">
    <property type="entry name" value="AlgI_DltB"/>
    <property type="match status" value="1"/>
</dbReference>
<dbReference type="Proteomes" id="UP000031866">
    <property type="component" value="Chromosome"/>
</dbReference>
<keyword evidence="7 9" id="KW-0012">Acyltransferase</keyword>
<evidence type="ECO:0000256" key="1">
    <source>
        <dbReference type="ARBA" id="ARBA00004651"/>
    </source>
</evidence>
<feature type="transmembrane region" description="Helical" evidence="8">
    <location>
        <begin position="348"/>
        <end position="366"/>
    </location>
</feature>
<dbReference type="AlphaFoldDB" id="A0A0B5QIQ7"/>
<dbReference type="GO" id="GO:0005886">
    <property type="term" value="C:plasma membrane"/>
    <property type="evidence" value="ECO:0007669"/>
    <property type="project" value="UniProtKB-SubCell"/>
</dbReference>
<evidence type="ECO:0000256" key="4">
    <source>
        <dbReference type="ARBA" id="ARBA00022692"/>
    </source>
</evidence>
<dbReference type="GO" id="GO:0016746">
    <property type="term" value="F:acyltransferase activity"/>
    <property type="evidence" value="ECO:0007669"/>
    <property type="project" value="UniProtKB-KW"/>
</dbReference>
<feature type="transmembrane region" description="Helical" evidence="8">
    <location>
        <begin position="407"/>
        <end position="427"/>
    </location>
</feature>
<dbReference type="InterPro" id="IPR024194">
    <property type="entry name" value="Ac/AlaTfrase_AlgI/DltB"/>
</dbReference>
<dbReference type="GO" id="GO:0042121">
    <property type="term" value="P:alginic acid biosynthetic process"/>
    <property type="evidence" value="ECO:0007669"/>
    <property type="project" value="InterPro"/>
</dbReference>
<reference evidence="10" key="1">
    <citation type="submission" date="2014-12" db="EMBL/GenBank/DDBJ databases">
        <title>Genome sequence of Clostridium beijerinckii strain 59B.</title>
        <authorList>
            <person name="Little G.T."/>
            <person name="Minton N.P."/>
        </authorList>
    </citation>
    <scope>NUCLEOTIDE SEQUENCE [LARGE SCALE GENOMIC DNA]</scope>
    <source>
        <strain evidence="10">59B</strain>
    </source>
</reference>
<dbReference type="PANTHER" id="PTHR13285">
    <property type="entry name" value="ACYLTRANSFERASE"/>
    <property type="match status" value="1"/>
</dbReference>
<comment type="subcellular location">
    <subcellularLocation>
        <location evidence="1">Cell membrane</location>
        <topology evidence="1">Multi-pass membrane protein</topology>
    </subcellularLocation>
</comment>
<dbReference type="STRING" id="1520.LF65_01208"/>
<keyword evidence="7 9" id="KW-0808">Transferase</keyword>
<accession>A0A0B5QIQ7</accession>
<feature type="transmembrane region" description="Helical" evidence="8">
    <location>
        <begin position="467"/>
        <end position="483"/>
    </location>
</feature>
<dbReference type="PANTHER" id="PTHR13285:SF18">
    <property type="entry name" value="PROTEIN-CYSTEINE N-PALMITOYLTRANSFERASE RASP"/>
    <property type="match status" value="1"/>
</dbReference>
<dbReference type="InterPro" id="IPR028362">
    <property type="entry name" value="AlgI"/>
</dbReference>
<organism evidence="9 10">
    <name type="scientific">Clostridium beijerinckii</name>
    <name type="common">Clostridium MP</name>
    <dbReference type="NCBI Taxonomy" id="1520"/>
    <lineage>
        <taxon>Bacteria</taxon>
        <taxon>Bacillati</taxon>
        <taxon>Bacillota</taxon>
        <taxon>Clostridia</taxon>
        <taxon>Eubacteriales</taxon>
        <taxon>Clostridiaceae</taxon>
        <taxon>Clostridium</taxon>
    </lineage>
</organism>
<dbReference type="EMBL" id="CP010086">
    <property type="protein sequence ID" value="AJG97822.1"/>
    <property type="molecule type" value="Genomic_DNA"/>
</dbReference>
<proteinExistence type="inferred from homology"/>
<comment type="similarity">
    <text evidence="2 7">Belongs to the membrane-bound acyltransferase family.</text>
</comment>
<feature type="transmembrane region" description="Helical" evidence="8">
    <location>
        <begin position="372"/>
        <end position="395"/>
    </location>
</feature>
<feature type="transmembrane region" description="Helical" evidence="8">
    <location>
        <begin position="100"/>
        <end position="119"/>
    </location>
</feature>
<dbReference type="PIRSF" id="PIRSF500217">
    <property type="entry name" value="AlgI"/>
    <property type="match status" value="1"/>
</dbReference>
<keyword evidence="5 8" id="KW-1133">Transmembrane helix</keyword>
<keyword evidence="3 7" id="KW-1003">Cell membrane</keyword>
<evidence type="ECO:0000256" key="2">
    <source>
        <dbReference type="ARBA" id="ARBA00010323"/>
    </source>
</evidence>
<evidence type="ECO:0000256" key="5">
    <source>
        <dbReference type="ARBA" id="ARBA00022989"/>
    </source>
</evidence>
<dbReference type="Pfam" id="PF03062">
    <property type="entry name" value="MBOAT"/>
    <property type="match status" value="1"/>
</dbReference>
<name>A0A0B5QIQ7_CLOBE</name>
<evidence type="ECO:0000256" key="8">
    <source>
        <dbReference type="SAM" id="Phobius"/>
    </source>
</evidence>
<dbReference type="InterPro" id="IPR004299">
    <property type="entry name" value="MBOAT_fam"/>
</dbReference>
<dbReference type="KEGG" id="cbei:LF65_01208"/>
<dbReference type="InterPro" id="IPR051085">
    <property type="entry name" value="MB_O-acyltransferase"/>
</dbReference>
<dbReference type="RefSeq" id="WP_041894856.1">
    <property type="nucleotide sequence ID" value="NZ_CP010086.2"/>
</dbReference>
<sequence>MSFLQFNFCIFFVILILAYYILPKKVQWICLLIGSYIFYISAGVKTVGYIIFTTLTVWVGTIIISKISENMKIELTEKKETLTPESKKQIKALAKKKQRIIFWCVLLSNFGILAFLKYFDFLSKNITGLFNIVTHHGAVPMKLNLLLPLGISFYTFQSMGYLIDVYNGKYKAEKNLFKFALFISFFPQIVQGPINRFDKLSEQLYKTHRFDWQKFKYGLQLILWGLFKKMVIADRAITLVNETFKNYDNYGGAITVVGVLFYSLQQYADFSGGIDVAMGISELLGINMAVNFRRPYFSTSLSEFWRRWHITLGAWMRDYIFYPLALSKKMSKVSKLANKHIGRKAGRIIPVAFSNLVVFLVVGIWHGAYWHYIAWGLYNGIVIAFSTIAEPFYEWLKRVTKVNTECFSYHLFRILRTFFIVNLGWYFDRASNLNSSLYMLHNTVVNFKITQLLDGTIYKLGLKEQDFRILFWATVILFSVSVLQERGVKIREFLSKQNLVFRWAVFYALIFAVISFDASSGNLLGGFMYAQF</sequence>
<evidence type="ECO:0000313" key="10">
    <source>
        <dbReference type="Proteomes" id="UP000031866"/>
    </source>
</evidence>
<protein>
    <submittedName>
        <fullName evidence="9">Acyltransferase</fullName>
    </submittedName>
</protein>
<feature type="transmembrane region" description="Helical" evidence="8">
    <location>
        <begin position="504"/>
        <end position="530"/>
    </location>
</feature>
<keyword evidence="4 8" id="KW-0812">Transmembrane</keyword>
<keyword evidence="6 7" id="KW-0472">Membrane</keyword>